<dbReference type="EMBL" id="CP032452">
    <property type="protein sequence ID" value="QEZ67449.1"/>
    <property type="molecule type" value="Genomic_DNA"/>
</dbReference>
<organism evidence="1 2">
    <name type="scientific">Paraclostridium bifermentans</name>
    <name type="common">Clostridium bifermentans</name>
    <dbReference type="NCBI Taxonomy" id="1490"/>
    <lineage>
        <taxon>Bacteria</taxon>
        <taxon>Bacillati</taxon>
        <taxon>Bacillota</taxon>
        <taxon>Clostridia</taxon>
        <taxon>Peptostreptococcales</taxon>
        <taxon>Peptostreptococcaceae</taxon>
        <taxon>Paraclostridium</taxon>
    </lineage>
</organism>
<protein>
    <submittedName>
        <fullName evidence="1">RusA family crossover junction endodeoxyribonuclease</fullName>
    </submittedName>
</protein>
<proteinExistence type="predicted"/>
<accession>A0A5P3X984</accession>
<gene>
    <name evidence="1" type="ORF">D4A35_00325</name>
</gene>
<reference evidence="1 2" key="1">
    <citation type="submission" date="2018-09" db="EMBL/GenBank/DDBJ databases">
        <title>A clostridial neurotoxin that targets Anopheles mosquitoes.</title>
        <authorList>
            <person name="Contreras E."/>
            <person name="Masuyer G."/>
            <person name="Qureshi N."/>
            <person name="Chawla S."/>
            <person name="Lim H.L."/>
            <person name="Chen J."/>
            <person name="Stenmark P."/>
            <person name="Gill S."/>
        </authorList>
    </citation>
    <scope>NUCLEOTIDE SEQUENCE [LARGE SCALE GENOMIC DNA]</scope>
    <source>
        <strain evidence="1 2">Cbm</strain>
    </source>
</reference>
<dbReference type="Proteomes" id="UP000326961">
    <property type="component" value="Chromosome"/>
</dbReference>
<evidence type="ECO:0000313" key="1">
    <source>
        <dbReference type="EMBL" id="QEZ67449.1"/>
    </source>
</evidence>
<dbReference type="GO" id="GO:0006310">
    <property type="term" value="P:DNA recombination"/>
    <property type="evidence" value="ECO:0007669"/>
    <property type="project" value="InterPro"/>
</dbReference>
<dbReference type="Pfam" id="PF05866">
    <property type="entry name" value="RusA"/>
    <property type="match status" value="1"/>
</dbReference>
<dbReference type="RefSeq" id="WP_150885155.1">
    <property type="nucleotide sequence ID" value="NZ_CP032452.1"/>
</dbReference>
<evidence type="ECO:0000313" key="2">
    <source>
        <dbReference type="Proteomes" id="UP000326961"/>
    </source>
</evidence>
<name>A0A5P3X984_PARBF</name>
<dbReference type="InterPro" id="IPR008822">
    <property type="entry name" value="Endonuclease_RusA-like"/>
</dbReference>
<sequence length="51" mass="6163">MEVNFTIDGEVKGKERPKFSIQNGRAFTPEQTKHYENWVKLLYRTTVKHYF</sequence>
<dbReference type="GO" id="GO:0006281">
    <property type="term" value="P:DNA repair"/>
    <property type="evidence" value="ECO:0007669"/>
    <property type="project" value="InterPro"/>
</dbReference>
<dbReference type="GO" id="GO:0000287">
    <property type="term" value="F:magnesium ion binding"/>
    <property type="evidence" value="ECO:0007669"/>
    <property type="project" value="InterPro"/>
</dbReference>
<dbReference type="AlphaFoldDB" id="A0A5P3X984"/>